<dbReference type="InterPro" id="IPR038555">
    <property type="entry name" value="Zincin_1_sf"/>
</dbReference>
<proteinExistence type="predicted"/>
<dbReference type="Gene3D" id="3.30.2010.20">
    <property type="match status" value="1"/>
</dbReference>
<dbReference type="CDD" id="cd12952">
    <property type="entry name" value="MMP_ACEL2062"/>
    <property type="match status" value="1"/>
</dbReference>
<dbReference type="EMBL" id="SLWW01000005">
    <property type="protein sequence ID" value="TCO72076.1"/>
    <property type="molecule type" value="Genomic_DNA"/>
</dbReference>
<dbReference type="GO" id="GO:0008233">
    <property type="term" value="F:peptidase activity"/>
    <property type="evidence" value="ECO:0007669"/>
    <property type="project" value="UniProtKB-KW"/>
</dbReference>
<reference evidence="1 2" key="1">
    <citation type="submission" date="2019-03" db="EMBL/GenBank/DDBJ databases">
        <title>Genomic Encyclopedia of Type Strains, Phase IV (KMG-IV): sequencing the most valuable type-strain genomes for metagenomic binning, comparative biology and taxonomic classification.</title>
        <authorList>
            <person name="Goeker M."/>
        </authorList>
    </citation>
    <scope>NUCLEOTIDE SEQUENCE [LARGE SCALE GENOMIC DNA]</scope>
    <source>
        <strain evidence="1 2">DSM 4868</strain>
    </source>
</reference>
<dbReference type="InterPro" id="IPR010428">
    <property type="entry name" value="Zincin_1"/>
</dbReference>
<keyword evidence="1" id="KW-0645">Protease</keyword>
<evidence type="ECO:0000313" key="1">
    <source>
        <dbReference type="EMBL" id="TCO72076.1"/>
    </source>
</evidence>
<name>A0A4R2KMT4_9RHOB</name>
<dbReference type="SUPFAM" id="SSF55486">
    <property type="entry name" value="Metalloproteases ('zincins'), catalytic domain"/>
    <property type="match status" value="1"/>
</dbReference>
<comment type="caution">
    <text evidence="1">The sequence shown here is derived from an EMBL/GenBank/DDBJ whole genome shotgun (WGS) entry which is preliminary data.</text>
</comment>
<accession>A0A4R2KMT4</accession>
<evidence type="ECO:0000313" key="2">
    <source>
        <dbReference type="Proteomes" id="UP000295142"/>
    </source>
</evidence>
<dbReference type="GO" id="GO:0006508">
    <property type="term" value="P:proteolysis"/>
    <property type="evidence" value="ECO:0007669"/>
    <property type="project" value="UniProtKB-KW"/>
</dbReference>
<protein>
    <submittedName>
        <fullName evidence="1">Putative Zn-dependent protease with MMP-like domain</fullName>
    </submittedName>
</protein>
<keyword evidence="2" id="KW-1185">Reference proteome</keyword>
<organism evidence="1 2">
    <name type="scientific">Rhodovulum euryhalinum</name>
    <dbReference type="NCBI Taxonomy" id="35805"/>
    <lineage>
        <taxon>Bacteria</taxon>
        <taxon>Pseudomonadati</taxon>
        <taxon>Pseudomonadota</taxon>
        <taxon>Alphaproteobacteria</taxon>
        <taxon>Rhodobacterales</taxon>
        <taxon>Paracoccaceae</taxon>
        <taxon>Rhodovulum</taxon>
    </lineage>
</organism>
<keyword evidence="1" id="KW-0378">Hydrolase</keyword>
<dbReference type="AlphaFoldDB" id="A0A4R2KMT4"/>
<dbReference type="Proteomes" id="UP000295142">
    <property type="component" value="Unassembled WGS sequence"/>
</dbReference>
<gene>
    <name evidence="1" type="ORF">EV655_105183</name>
</gene>
<sequence length="144" mass="16421">MRGTETAAETDMHPHTTPPSLDEIAAMAFAARDALPEPFRGPARTVAIRVEDFAADDVLAEMEIDDPFELTGLYDGIPLTEKSVMDQPDRPDTIWLFRRPILDEWIEREDVDLPALVAHVLVHEFAHHFGWSDDDIATIDRWWE</sequence>
<dbReference type="Pfam" id="PF06262">
    <property type="entry name" value="Zincin_1"/>
    <property type="match status" value="1"/>
</dbReference>